<dbReference type="InterPro" id="IPR000182">
    <property type="entry name" value="GNAT_dom"/>
</dbReference>
<organism evidence="2 3">
    <name type="scientific">Brevibacterium casei</name>
    <dbReference type="NCBI Taxonomy" id="33889"/>
    <lineage>
        <taxon>Bacteria</taxon>
        <taxon>Bacillati</taxon>
        <taxon>Actinomycetota</taxon>
        <taxon>Actinomycetes</taxon>
        <taxon>Micrococcales</taxon>
        <taxon>Brevibacteriaceae</taxon>
        <taxon>Brevibacterium</taxon>
    </lineage>
</organism>
<dbReference type="PANTHER" id="PTHR43792:SF1">
    <property type="entry name" value="N-ACETYLTRANSFERASE DOMAIN-CONTAINING PROTEIN"/>
    <property type="match status" value="1"/>
</dbReference>
<dbReference type="PANTHER" id="PTHR43792">
    <property type="entry name" value="GNAT FAMILY, PUTATIVE (AFU_ORTHOLOGUE AFUA_3G00765)-RELATED-RELATED"/>
    <property type="match status" value="1"/>
</dbReference>
<reference evidence="2 3" key="1">
    <citation type="submission" date="2020-12" db="EMBL/GenBank/DDBJ databases">
        <title>FDA dAtabase for Regulatory Grade micrObial Sequences (FDA-ARGOS): Supporting development and validation of Infectious Disease Dx tests.</title>
        <authorList>
            <person name="Sproer C."/>
            <person name="Gronow S."/>
            <person name="Severitt S."/>
            <person name="Schroder I."/>
            <person name="Tallon L."/>
            <person name="Sadzewicz L."/>
            <person name="Zhao X."/>
            <person name="Boylan J."/>
            <person name="Ott S."/>
            <person name="Bowen H."/>
            <person name="Vavikolanu K."/>
            <person name="Mehta A."/>
            <person name="Aluvathingal J."/>
            <person name="Nadendla S."/>
            <person name="Lowell S."/>
            <person name="Myers T."/>
            <person name="Yan Y."/>
            <person name="Sichtig H."/>
        </authorList>
    </citation>
    <scope>NUCLEOTIDE SEQUENCE [LARGE SCALE GENOMIC DNA]</scope>
    <source>
        <strain evidence="2 3">FDAARGOS_990</strain>
    </source>
</reference>
<dbReference type="Proteomes" id="UP000595374">
    <property type="component" value="Chromosome"/>
</dbReference>
<dbReference type="GO" id="GO:0016747">
    <property type="term" value="F:acyltransferase activity, transferring groups other than amino-acyl groups"/>
    <property type="evidence" value="ECO:0007669"/>
    <property type="project" value="InterPro"/>
</dbReference>
<dbReference type="AlphaFoldDB" id="A0A7T3ZWT7"/>
<dbReference type="InterPro" id="IPR051531">
    <property type="entry name" value="N-acetyltransferase"/>
</dbReference>
<accession>A0A7T3ZWT7</accession>
<evidence type="ECO:0000259" key="1">
    <source>
        <dbReference type="PROSITE" id="PS51186"/>
    </source>
</evidence>
<dbReference type="RefSeq" id="WP_198498339.1">
    <property type="nucleotide sequence ID" value="NZ_CP065989.1"/>
</dbReference>
<dbReference type="PROSITE" id="PS51186">
    <property type="entry name" value="GNAT"/>
    <property type="match status" value="1"/>
</dbReference>
<name>A0A7T3ZWT7_9MICO</name>
<dbReference type="Gene3D" id="3.40.630.30">
    <property type="match status" value="1"/>
</dbReference>
<protein>
    <submittedName>
        <fullName evidence="2">GNAT family N-acetyltransferase</fullName>
    </submittedName>
</protein>
<dbReference type="SUPFAM" id="SSF55729">
    <property type="entry name" value="Acyl-CoA N-acyltransferases (Nat)"/>
    <property type="match status" value="1"/>
</dbReference>
<feature type="domain" description="N-acetyltransferase" evidence="1">
    <location>
        <begin position="12"/>
        <end position="176"/>
    </location>
</feature>
<proteinExistence type="predicted"/>
<dbReference type="Pfam" id="PF13302">
    <property type="entry name" value="Acetyltransf_3"/>
    <property type="match status" value="1"/>
</dbReference>
<evidence type="ECO:0000313" key="2">
    <source>
        <dbReference type="EMBL" id="QQB13113.1"/>
    </source>
</evidence>
<keyword evidence="2" id="KW-0808">Transferase</keyword>
<dbReference type="EMBL" id="CP065989">
    <property type="protein sequence ID" value="QQB13113.1"/>
    <property type="molecule type" value="Genomic_DNA"/>
</dbReference>
<evidence type="ECO:0000313" key="3">
    <source>
        <dbReference type="Proteomes" id="UP000595374"/>
    </source>
</evidence>
<gene>
    <name evidence="2" type="ORF">I6H47_09585</name>
</gene>
<dbReference type="InterPro" id="IPR016181">
    <property type="entry name" value="Acyl_CoA_acyltransferase"/>
</dbReference>
<sequence>MRIGPDLVTARLRLRPLVTADAEAVRRLWIERDPRVPAARRIDEDGRPTVEDLAQSLAEQRAEADAAGFGLMAVESRDSVEFLGYCGLIVGGASAAEPEIAFELCSQAHGVGYATEAARAVTTAAQSAGLPRLWASVREWNAPSFRVLEKVGFSDSGLRDPDPVHGDTVWMRKHLQP</sequence>